<keyword evidence="3" id="KW-1185">Reference proteome</keyword>
<sequence>MSEASCSIDTGVRNTVTSDSASGSDKSDRAHFFNGDFVLFS</sequence>
<proteinExistence type="predicted"/>
<evidence type="ECO:0000313" key="3">
    <source>
        <dbReference type="Proteomes" id="UP000265520"/>
    </source>
</evidence>
<name>A0A392UA62_9FABA</name>
<dbReference type="EMBL" id="LXQA010772415">
    <property type="protein sequence ID" value="MCI70272.1"/>
    <property type="molecule type" value="Genomic_DNA"/>
</dbReference>
<feature type="non-terminal residue" evidence="2">
    <location>
        <position position="41"/>
    </location>
</feature>
<feature type="compositionally biased region" description="Polar residues" evidence="1">
    <location>
        <begin position="1"/>
        <end position="24"/>
    </location>
</feature>
<accession>A0A392UA62</accession>
<protein>
    <submittedName>
        <fullName evidence="2">Uncharacterized protein</fullName>
    </submittedName>
</protein>
<organism evidence="2 3">
    <name type="scientific">Trifolium medium</name>
    <dbReference type="NCBI Taxonomy" id="97028"/>
    <lineage>
        <taxon>Eukaryota</taxon>
        <taxon>Viridiplantae</taxon>
        <taxon>Streptophyta</taxon>
        <taxon>Embryophyta</taxon>
        <taxon>Tracheophyta</taxon>
        <taxon>Spermatophyta</taxon>
        <taxon>Magnoliopsida</taxon>
        <taxon>eudicotyledons</taxon>
        <taxon>Gunneridae</taxon>
        <taxon>Pentapetalae</taxon>
        <taxon>rosids</taxon>
        <taxon>fabids</taxon>
        <taxon>Fabales</taxon>
        <taxon>Fabaceae</taxon>
        <taxon>Papilionoideae</taxon>
        <taxon>50 kb inversion clade</taxon>
        <taxon>NPAAA clade</taxon>
        <taxon>Hologalegina</taxon>
        <taxon>IRL clade</taxon>
        <taxon>Trifolieae</taxon>
        <taxon>Trifolium</taxon>
    </lineage>
</organism>
<dbReference type="Proteomes" id="UP000265520">
    <property type="component" value="Unassembled WGS sequence"/>
</dbReference>
<feature type="region of interest" description="Disordered" evidence="1">
    <location>
        <begin position="1"/>
        <end position="29"/>
    </location>
</feature>
<evidence type="ECO:0000313" key="2">
    <source>
        <dbReference type="EMBL" id="MCI70272.1"/>
    </source>
</evidence>
<evidence type="ECO:0000256" key="1">
    <source>
        <dbReference type="SAM" id="MobiDB-lite"/>
    </source>
</evidence>
<reference evidence="2 3" key="1">
    <citation type="journal article" date="2018" name="Front. Plant Sci.">
        <title>Red Clover (Trifolium pratense) and Zigzag Clover (T. medium) - A Picture of Genomic Similarities and Differences.</title>
        <authorList>
            <person name="Dluhosova J."/>
            <person name="Istvanek J."/>
            <person name="Nedelnik J."/>
            <person name="Repkova J."/>
        </authorList>
    </citation>
    <scope>NUCLEOTIDE SEQUENCE [LARGE SCALE GENOMIC DNA]</scope>
    <source>
        <strain evidence="3">cv. 10/8</strain>
        <tissue evidence="2">Leaf</tissue>
    </source>
</reference>
<comment type="caution">
    <text evidence="2">The sequence shown here is derived from an EMBL/GenBank/DDBJ whole genome shotgun (WGS) entry which is preliminary data.</text>
</comment>
<dbReference type="AlphaFoldDB" id="A0A392UA62"/>